<keyword evidence="5" id="KW-0862">Zinc</keyword>
<feature type="domain" description="RING-type" evidence="9">
    <location>
        <begin position="292"/>
        <end position="361"/>
    </location>
</feature>
<dbReference type="InterPro" id="IPR013083">
    <property type="entry name" value="Znf_RING/FYVE/PHD"/>
</dbReference>
<organism evidence="10 11">
    <name type="scientific">Tilletiaria anomala (strain ATCC 24038 / CBS 436.72 / UBC 951)</name>
    <dbReference type="NCBI Taxonomy" id="1037660"/>
    <lineage>
        <taxon>Eukaryota</taxon>
        <taxon>Fungi</taxon>
        <taxon>Dikarya</taxon>
        <taxon>Basidiomycota</taxon>
        <taxon>Ustilaginomycotina</taxon>
        <taxon>Exobasidiomycetes</taxon>
        <taxon>Georgefischeriales</taxon>
        <taxon>Tilletiariaceae</taxon>
        <taxon>Tilletiaria</taxon>
    </lineage>
</organism>
<dbReference type="SUPFAM" id="SSF57850">
    <property type="entry name" value="RING/U-box"/>
    <property type="match status" value="2"/>
</dbReference>
<feature type="coiled-coil region" evidence="7">
    <location>
        <begin position="156"/>
        <end position="183"/>
    </location>
</feature>
<keyword evidence="3" id="KW-0479">Metal-binding</keyword>
<dbReference type="GeneID" id="25267055"/>
<reference evidence="10 11" key="1">
    <citation type="submission" date="2014-05" db="EMBL/GenBank/DDBJ databases">
        <title>Draft genome sequence of a rare smut relative, Tilletiaria anomala UBC 951.</title>
        <authorList>
            <consortium name="DOE Joint Genome Institute"/>
            <person name="Toome M."/>
            <person name="Kuo A."/>
            <person name="Henrissat B."/>
            <person name="Lipzen A."/>
            <person name="Tritt A."/>
            <person name="Yoshinaga Y."/>
            <person name="Zane M."/>
            <person name="Barry K."/>
            <person name="Grigoriev I.V."/>
            <person name="Spatafora J.W."/>
            <person name="Aimea M.C."/>
        </authorList>
    </citation>
    <scope>NUCLEOTIDE SEQUENCE [LARGE SCALE GENOMIC DNA]</scope>
    <source>
        <strain evidence="10 11">UBC 951</strain>
    </source>
</reference>
<dbReference type="GO" id="GO:0061630">
    <property type="term" value="F:ubiquitin protein ligase activity"/>
    <property type="evidence" value="ECO:0007669"/>
    <property type="project" value="InterPro"/>
</dbReference>
<dbReference type="Gene3D" id="3.30.40.10">
    <property type="entry name" value="Zinc/RING finger domain, C3HC4 (zinc finger)"/>
    <property type="match status" value="2"/>
</dbReference>
<dbReference type="GO" id="GO:0005634">
    <property type="term" value="C:nucleus"/>
    <property type="evidence" value="ECO:0007669"/>
    <property type="project" value="UniProtKB-SubCell"/>
</dbReference>
<dbReference type="Pfam" id="PF13445">
    <property type="entry name" value="zf-RING_UBOX"/>
    <property type="match status" value="1"/>
</dbReference>
<accession>A0A066VT37</accession>
<evidence type="ECO:0000256" key="4">
    <source>
        <dbReference type="ARBA" id="ARBA00022771"/>
    </source>
</evidence>
<evidence type="ECO:0000313" key="11">
    <source>
        <dbReference type="Proteomes" id="UP000027361"/>
    </source>
</evidence>
<comment type="caution">
    <text evidence="10">The sequence shown here is derived from an EMBL/GenBank/DDBJ whole genome shotgun (WGS) entry which is preliminary data.</text>
</comment>
<keyword evidence="11" id="KW-1185">Reference proteome</keyword>
<dbReference type="STRING" id="1037660.A0A066VT37"/>
<evidence type="ECO:0000256" key="5">
    <source>
        <dbReference type="ARBA" id="ARBA00022833"/>
    </source>
</evidence>
<sequence length="398" mass="42115">MPRHSKNSTASGQFTYHERQQAAKIWGSSTARLSAFSQRAFDACTLCLSTARDAVCCSQGHLFCKECAYADLLAQKEEIERQRQAIALLARQEEAERARARQEARDRVIRDFERSSIGLGTNSETSNRTEGSTGTSKRKASDTSPSHGGDLSGIAARAEIAAKEAEERALEKLLDEQAAARKHRKLPSFWLPELTPSERQDAFALGIYGKGWAATKGGSAPLDMKPVCKAAGERGHTLTMKQLVPVHFQRPSSDIPSAGGAAADSEASSITSTAASATSAGALGGGAICPTCKACFTQATTIYILRRCGHALCQACIDTLVLAPLKLNTASLSVSNPVVGGKPSAKEKDENAGRKGQCAECDTKVNVPKDIVKLQTEGTGFAAGGNVLISKKGIAFQG</sequence>
<keyword evidence="7" id="KW-0175">Coiled coil</keyword>
<evidence type="ECO:0000256" key="8">
    <source>
        <dbReference type="SAM" id="MobiDB-lite"/>
    </source>
</evidence>
<dbReference type="InterPro" id="IPR017907">
    <property type="entry name" value="Znf_RING_CS"/>
</dbReference>
<dbReference type="Proteomes" id="UP000027361">
    <property type="component" value="Unassembled WGS sequence"/>
</dbReference>
<comment type="similarity">
    <text evidence="2">Belongs to the NOSIP family.</text>
</comment>
<dbReference type="InterPro" id="IPR016818">
    <property type="entry name" value="NOSIP"/>
</dbReference>
<feature type="domain" description="RING-type" evidence="9">
    <location>
        <begin position="44"/>
        <end position="147"/>
    </location>
</feature>
<evidence type="ECO:0000313" key="10">
    <source>
        <dbReference type="EMBL" id="KDN41974.1"/>
    </source>
</evidence>
<dbReference type="PANTHER" id="PTHR13063:SF10">
    <property type="entry name" value="NITRIC OXIDE SYNTHASE-INTERACTING PROTEIN"/>
    <property type="match status" value="1"/>
</dbReference>
<dbReference type="OMA" id="PCVTKFM"/>
<evidence type="ECO:0000259" key="9">
    <source>
        <dbReference type="SMART" id="SM00184"/>
    </source>
</evidence>
<dbReference type="OrthoDB" id="116827at2759"/>
<dbReference type="InterPro" id="IPR001841">
    <property type="entry name" value="Znf_RING"/>
</dbReference>
<comment type="subcellular location">
    <subcellularLocation>
        <location evidence="1">Nucleus</location>
    </subcellularLocation>
</comment>
<keyword evidence="6" id="KW-0539">Nucleus</keyword>
<feature type="region of interest" description="Disordered" evidence="8">
    <location>
        <begin position="118"/>
        <end position="152"/>
    </location>
</feature>
<gene>
    <name evidence="10" type="ORF">K437DRAFT_291305</name>
</gene>
<dbReference type="SMART" id="SM00184">
    <property type="entry name" value="RING"/>
    <property type="match status" value="2"/>
</dbReference>
<dbReference type="AlphaFoldDB" id="A0A066VT37"/>
<dbReference type="Pfam" id="PF15906">
    <property type="entry name" value="zf-NOSIP"/>
    <property type="match status" value="1"/>
</dbReference>
<dbReference type="GO" id="GO:0008270">
    <property type="term" value="F:zinc ion binding"/>
    <property type="evidence" value="ECO:0007669"/>
    <property type="project" value="UniProtKB-KW"/>
</dbReference>
<dbReference type="PANTHER" id="PTHR13063">
    <property type="entry name" value="ENOS INTERACTING PROTEIN"/>
    <property type="match status" value="1"/>
</dbReference>
<protein>
    <recommendedName>
        <fullName evidence="9">RING-type domain-containing protein</fullName>
    </recommendedName>
</protein>
<dbReference type="InParanoid" id="A0A066VT37"/>
<dbReference type="InterPro" id="IPR031790">
    <property type="entry name" value="Znf-NOSIP"/>
</dbReference>
<dbReference type="HOGENOM" id="CLU_053742_1_0_1"/>
<evidence type="ECO:0000256" key="1">
    <source>
        <dbReference type="ARBA" id="ARBA00004123"/>
    </source>
</evidence>
<proteinExistence type="inferred from homology"/>
<dbReference type="InterPro" id="IPR027370">
    <property type="entry name" value="Znf-RING_euk"/>
</dbReference>
<evidence type="ECO:0000256" key="7">
    <source>
        <dbReference type="SAM" id="Coils"/>
    </source>
</evidence>
<dbReference type="PROSITE" id="PS00518">
    <property type="entry name" value="ZF_RING_1"/>
    <property type="match status" value="1"/>
</dbReference>
<dbReference type="RefSeq" id="XP_013241909.1">
    <property type="nucleotide sequence ID" value="XM_013386455.1"/>
</dbReference>
<feature type="compositionally biased region" description="Polar residues" evidence="8">
    <location>
        <begin position="118"/>
        <end position="135"/>
    </location>
</feature>
<name>A0A066VT37_TILAU</name>
<keyword evidence="4" id="KW-0863">Zinc-finger</keyword>
<evidence type="ECO:0000256" key="6">
    <source>
        <dbReference type="ARBA" id="ARBA00023242"/>
    </source>
</evidence>
<evidence type="ECO:0000256" key="2">
    <source>
        <dbReference type="ARBA" id="ARBA00008126"/>
    </source>
</evidence>
<dbReference type="EMBL" id="JMSN01000074">
    <property type="protein sequence ID" value="KDN41974.1"/>
    <property type="molecule type" value="Genomic_DNA"/>
</dbReference>
<evidence type="ECO:0000256" key="3">
    <source>
        <dbReference type="ARBA" id="ARBA00022723"/>
    </source>
</evidence>